<dbReference type="Pfam" id="PF18184">
    <property type="entry name" value="SLATT_3"/>
    <property type="match status" value="1"/>
</dbReference>
<keyword evidence="1" id="KW-0812">Transmembrane</keyword>
<proteinExistence type="predicted"/>
<evidence type="ECO:0000259" key="3">
    <source>
        <dbReference type="Pfam" id="PF18184"/>
    </source>
</evidence>
<dbReference type="RefSeq" id="WP_180363593.1">
    <property type="nucleotide sequence ID" value="NZ_FNGB01000008.1"/>
</dbReference>
<keyword evidence="1" id="KW-1133">Transmembrane helix</keyword>
<comment type="caution">
    <text evidence="4">The sequence shown here is derived from an EMBL/GenBank/DDBJ whole genome shotgun (WGS) entry which is preliminary data.</text>
</comment>
<feature type="transmembrane region" description="Helical" evidence="1">
    <location>
        <begin position="32"/>
        <end position="54"/>
    </location>
</feature>
<evidence type="ECO:0000256" key="1">
    <source>
        <dbReference type="SAM" id="Phobius"/>
    </source>
</evidence>
<dbReference type="AlphaFoldDB" id="A0A1G9RJU2"/>
<gene>
    <name evidence="4" type="ORF">C8C78_11074</name>
</gene>
<reference evidence="4 5" key="1">
    <citation type="submission" date="2018-04" db="EMBL/GenBank/DDBJ databases">
        <title>Subsurface microbial communities from deep shales in Ohio and West Virginia, USA.</title>
        <authorList>
            <person name="Wrighton K."/>
        </authorList>
    </citation>
    <scope>NUCLEOTIDE SEQUENCE [LARGE SCALE GENOMIC DNA]</scope>
    <source>
        <strain evidence="4 5">MSL28</strain>
    </source>
</reference>
<evidence type="ECO:0000313" key="4">
    <source>
        <dbReference type="EMBL" id="PXV66736.1"/>
    </source>
</evidence>
<dbReference type="InterPro" id="IPR040884">
    <property type="entry name" value="SLATT_1"/>
</dbReference>
<evidence type="ECO:0000259" key="2">
    <source>
        <dbReference type="Pfam" id="PF18181"/>
    </source>
</evidence>
<feature type="transmembrane region" description="Helical" evidence="1">
    <location>
        <begin position="60"/>
        <end position="79"/>
    </location>
</feature>
<dbReference type="InterPro" id="IPR041116">
    <property type="entry name" value="SLATT_3"/>
</dbReference>
<dbReference type="EMBL" id="QICM01000010">
    <property type="protein sequence ID" value="PXV66736.1"/>
    <property type="molecule type" value="Genomic_DNA"/>
</dbReference>
<feature type="transmembrane region" description="Helical" evidence="1">
    <location>
        <begin position="194"/>
        <end position="216"/>
    </location>
</feature>
<dbReference type="NCBIfam" id="NF033634">
    <property type="entry name" value="SLATT_1"/>
    <property type="match status" value="1"/>
</dbReference>
<organism evidence="4 5">
    <name type="scientific">Halanaerobium congolense</name>
    <dbReference type="NCBI Taxonomy" id="54121"/>
    <lineage>
        <taxon>Bacteria</taxon>
        <taxon>Bacillati</taxon>
        <taxon>Bacillota</taxon>
        <taxon>Clostridia</taxon>
        <taxon>Halanaerobiales</taxon>
        <taxon>Halanaerobiaceae</taxon>
        <taxon>Halanaerobium</taxon>
    </lineage>
</organism>
<feature type="domain" description="SMODS and SLOG-associating 2TM effector" evidence="2">
    <location>
        <begin position="170"/>
        <end position="292"/>
    </location>
</feature>
<name>A0A1G9RJU2_9FIRM</name>
<dbReference type="NCBIfam" id="NF033610">
    <property type="entry name" value="SLATT_3"/>
    <property type="match status" value="1"/>
</dbReference>
<protein>
    <submittedName>
        <fullName evidence="4">Uncharacterized protein DUF4231</fullName>
    </submittedName>
</protein>
<feature type="transmembrane region" description="Helical" evidence="1">
    <location>
        <begin position="222"/>
        <end position="241"/>
    </location>
</feature>
<accession>A0A1G9RJU2</accession>
<keyword evidence="1" id="KW-0472">Membrane</keyword>
<evidence type="ECO:0000313" key="5">
    <source>
        <dbReference type="Proteomes" id="UP000247389"/>
    </source>
</evidence>
<sequence>MEEVKNKGMRNSNYPALFRSADLASADAQNSYLLLIRIHSVLLILSAGFSVYGINNKGSAIFSALVIISAIFVSLLIILKKDEDRWYRTRAVAESVKTSTWKFMMKAEPFTDEKNKKVVKSEFLGRLKNILDEHKNLSHELGDENSSEKQITSSMLKIRDMPLNDRIDFYRKNRIDEQRKWYAKKASDAKKQSCFWFSLLIICQLIAIAFIIFRVAYPNFGYWPAEIFVVSASVVLTWIQIKRFRELASAYGLTAHELGFIRGELDSVENEKDFIQFVINSETAFSREHTQWLARKNVI</sequence>
<feature type="domain" description="SMODS and SLOG-associating 2TM effector" evidence="3">
    <location>
        <begin position="15"/>
        <end position="166"/>
    </location>
</feature>
<dbReference type="Proteomes" id="UP000247389">
    <property type="component" value="Unassembled WGS sequence"/>
</dbReference>
<dbReference type="Pfam" id="PF18181">
    <property type="entry name" value="SLATT_1"/>
    <property type="match status" value="1"/>
</dbReference>